<accession>Q11JF8</accession>
<dbReference type="STRING" id="266779.Meso_1070"/>
<dbReference type="EMBL" id="CP000390">
    <property type="protein sequence ID" value="ABG62467.1"/>
    <property type="molecule type" value="Genomic_DNA"/>
</dbReference>
<gene>
    <name evidence="2" type="ordered locus">Meso_1070</name>
</gene>
<dbReference type="SUPFAM" id="SSF54427">
    <property type="entry name" value="NTF2-like"/>
    <property type="match status" value="1"/>
</dbReference>
<dbReference type="HOGENOM" id="CLU_141608_1_0_5"/>
<dbReference type="eggNOG" id="COG4994">
    <property type="taxonomic scope" value="Bacteria"/>
</dbReference>
<feature type="domain" description="DUF4440" evidence="1">
    <location>
        <begin position="9"/>
        <end position="115"/>
    </location>
</feature>
<evidence type="ECO:0000313" key="2">
    <source>
        <dbReference type="EMBL" id="ABG62467.1"/>
    </source>
</evidence>
<reference evidence="2" key="1">
    <citation type="submission" date="2006-06" db="EMBL/GenBank/DDBJ databases">
        <title>Complete sequence of chromosome of Chelativorans sp. BNC1.</title>
        <authorList>
            <consortium name="US DOE Joint Genome Institute"/>
            <person name="Copeland A."/>
            <person name="Lucas S."/>
            <person name="Lapidus A."/>
            <person name="Barry K."/>
            <person name="Detter J.C."/>
            <person name="Glavina del Rio T."/>
            <person name="Hammon N."/>
            <person name="Israni S."/>
            <person name="Dalin E."/>
            <person name="Tice H."/>
            <person name="Pitluck S."/>
            <person name="Chertkov O."/>
            <person name="Brettin T."/>
            <person name="Bruce D."/>
            <person name="Han C."/>
            <person name="Tapia R."/>
            <person name="Gilna P."/>
            <person name="Schmutz J."/>
            <person name="Larimer F."/>
            <person name="Land M."/>
            <person name="Hauser L."/>
            <person name="Kyrpides N."/>
            <person name="Mikhailova N."/>
            <person name="Richardson P."/>
        </authorList>
    </citation>
    <scope>NUCLEOTIDE SEQUENCE</scope>
    <source>
        <strain evidence="2">BNC1</strain>
    </source>
</reference>
<dbReference type="InterPro" id="IPR032710">
    <property type="entry name" value="NTF2-like_dom_sf"/>
</dbReference>
<protein>
    <recommendedName>
        <fullName evidence="1">DUF4440 domain-containing protein</fullName>
    </recommendedName>
</protein>
<dbReference type="OrthoDB" id="8912653at2"/>
<proteinExistence type="predicted"/>
<evidence type="ECO:0000259" key="1">
    <source>
        <dbReference type="Pfam" id="PF14534"/>
    </source>
</evidence>
<dbReference type="AlphaFoldDB" id="Q11JF8"/>
<dbReference type="InterPro" id="IPR027843">
    <property type="entry name" value="DUF4440"/>
</dbReference>
<sequence length="123" mass="13688">MADNIADEILEAEATRCNALTNADAAALGSLLADDFLYVHASGRTEDKKAYIGSITSGAFQLKAFERRNVLVRKTENTAVMSGEISVTREEGQNTRVTEFAFLGVWSRSAESWRLLYWKHTKI</sequence>
<dbReference type="KEGG" id="mes:Meso_1070"/>
<dbReference type="Pfam" id="PF14534">
    <property type="entry name" value="DUF4440"/>
    <property type="match status" value="1"/>
</dbReference>
<organism evidence="2">
    <name type="scientific">Chelativorans sp. (strain BNC1)</name>
    <dbReference type="NCBI Taxonomy" id="266779"/>
    <lineage>
        <taxon>Bacteria</taxon>
        <taxon>Pseudomonadati</taxon>
        <taxon>Pseudomonadota</taxon>
        <taxon>Alphaproteobacteria</taxon>
        <taxon>Hyphomicrobiales</taxon>
        <taxon>Phyllobacteriaceae</taxon>
        <taxon>Chelativorans</taxon>
    </lineage>
</organism>
<name>Q11JF8_CHESB</name>
<dbReference type="Gene3D" id="3.10.450.50">
    <property type="match status" value="1"/>
</dbReference>